<dbReference type="PANTHER" id="PTHR43280">
    <property type="entry name" value="ARAC-FAMILY TRANSCRIPTIONAL REGULATOR"/>
    <property type="match status" value="1"/>
</dbReference>
<dbReference type="Pfam" id="PF00072">
    <property type="entry name" value="Response_reg"/>
    <property type="match status" value="1"/>
</dbReference>
<keyword evidence="3" id="KW-0804">Transcription</keyword>
<keyword evidence="1" id="KW-0805">Transcription regulation</keyword>
<feature type="domain" description="HTH araC/xylS-type" evidence="5">
    <location>
        <begin position="421"/>
        <end position="519"/>
    </location>
</feature>
<dbReference type="InterPro" id="IPR011006">
    <property type="entry name" value="CheY-like_superfamily"/>
</dbReference>
<evidence type="ECO:0000256" key="3">
    <source>
        <dbReference type="ARBA" id="ARBA00023163"/>
    </source>
</evidence>
<dbReference type="SMART" id="SM00448">
    <property type="entry name" value="REC"/>
    <property type="match status" value="1"/>
</dbReference>
<dbReference type="Gene3D" id="3.40.50.2300">
    <property type="match status" value="1"/>
</dbReference>
<protein>
    <submittedName>
        <fullName evidence="7">Helix-turn-helix domain-containing protein</fullName>
    </submittedName>
</protein>
<keyword evidence="4" id="KW-0597">Phosphoprotein</keyword>
<evidence type="ECO:0000259" key="5">
    <source>
        <dbReference type="PROSITE" id="PS01124"/>
    </source>
</evidence>
<sequence>MKLLIVDDEVIIRNGLSTVIPWKDHGFTLLRPAASAEEALSRFPGEQPEIVFTDIQMTGKNGLDMTAEIKEAYPQTEIVVLSVHDQFQFTQQAIRYGVADYILKTSSPEEIINAAEKARSRILSRAGQRLGSKPDADKKTLQISMLEDMLLNGRVSENGELNELDSLLPGIRLPLSPDKLLLPLQVLMISLFSGQQDNLTDDAVSKMEQELNSKFPAACLRKGQKMLAVINLHEVQNPNARLLETVEHIEQELGLRLFISAGSVVQSLHQLHSSFIQAKQTHGYRWFAGGARLVTFDQIQGRKGIDLARSPEDEARLIRALKSGERGELRLLSEDLCTAVRANPQATPESFHAYIQLLLMTGYRWLERSARDSGAEMPASGLRMPSLETLLADPEGAFTLHLEEMMNIYLTWSDSTNLYIKEAIAFIRGNLVHNITLQQVAAHIHVHPNYLSDLFKRETGRNYIEFVTAERMERAMAALSGTSLRVKEIAKNVGYEDMKYFTQLFKRHTGLTPSEYRSNC</sequence>
<keyword evidence="2" id="KW-0238">DNA-binding</keyword>
<evidence type="ECO:0000313" key="7">
    <source>
        <dbReference type="EMBL" id="MFB5680807.1"/>
    </source>
</evidence>
<dbReference type="SUPFAM" id="SSF46689">
    <property type="entry name" value="Homeodomain-like"/>
    <property type="match status" value="2"/>
</dbReference>
<dbReference type="InterPro" id="IPR018060">
    <property type="entry name" value="HTH_AraC"/>
</dbReference>
<dbReference type="SMART" id="SM00342">
    <property type="entry name" value="HTH_ARAC"/>
    <property type="match status" value="1"/>
</dbReference>
<dbReference type="PROSITE" id="PS01124">
    <property type="entry name" value="HTH_ARAC_FAMILY_2"/>
    <property type="match status" value="1"/>
</dbReference>
<dbReference type="PANTHER" id="PTHR43280:SF2">
    <property type="entry name" value="HTH-TYPE TRANSCRIPTIONAL REGULATOR EXSA"/>
    <property type="match status" value="1"/>
</dbReference>
<evidence type="ECO:0000259" key="6">
    <source>
        <dbReference type="PROSITE" id="PS50110"/>
    </source>
</evidence>
<proteinExistence type="predicted"/>
<dbReference type="InterPro" id="IPR009057">
    <property type="entry name" value="Homeodomain-like_sf"/>
</dbReference>
<dbReference type="Pfam" id="PF12833">
    <property type="entry name" value="HTH_18"/>
    <property type="match status" value="1"/>
</dbReference>
<evidence type="ECO:0000313" key="8">
    <source>
        <dbReference type="Proteomes" id="UP001580407"/>
    </source>
</evidence>
<dbReference type="Gene3D" id="1.10.10.60">
    <property type="entry name" value="Homeodomain-like"/>
    <property type="match status" value="2"/>
</dbReference>
<feature type="domain" description="Response regulatory" evidence="6">
    <location>
        <begin position="2"/>
        <end position="119"/>
    </location>
</feature>
<keyword evidence="8" id="KW-1185">Reference proteome</keyword>
<dbReference type="CDD" id="cd17536">
    <property type="entry name" value="REC_YesN-like"/>
    <property type="match status" value="1"/>
</dbReference>
<dbReference type="InterPro" id="IPR020449">
    <property type="entry name" value="Tscrpt_reg_AraC-type_HTH"/>
</dbReference>
<evidence type="ECO:0000256" key="2">
    <source>
        <dbReference type="ARBA" id="ARBA00023125"/>
    </source>
</evidence>
<reference evidence="7 8" key="1">
    <citation type="submission" date="2024-09" db="EMBL/GenBank/DDBJ databases">
        <authorList>
            <person name="Ruan L."/>
        </authorList>
    </citation>
    <scope>NUCLEOTIDE SEQUENCE [LARGE SCALE GENOMIC DNA]</scope>
    <source>
        <strain evidence="7 8">D33</strain>
    </source>
</reference>
<dbReference type="PRINTS" id="PR00032">
    <property type="entry name" value="HTHARAC"/>
</dbReference>
<dbReference type="PROSITE" id="PS50110">
    <property type="entry name" value="RESPONSE_REGULATORY"/>
    <property type="match status" value="1"/>
</dbReference>
<dbReference type="SUPFAM" id="SSF52172">
    <property type="entry name" value="CheY-like"/>
    <property type="match status" value="1"/>
</dbReference>
<name>A0ABV5B543_9BACL</name>
<feature type="modified residue" description="4-aspartylphosphate" evidence="4">
    <location>
        <position position="54"/>
    </location>
</feature>
<organism evidence="7 8">
    <name type="scientific">Paenibacillus terreus</name>
    <dbReference type="NCBI Taxonomy" id="1387834"/>
    <lineage>
        <taxon>Bacteria</taxon>
        <taxon>Bacillati</taxon>
        <taxon>Bacillota</taxon>
        <taxon>Bacilli</taxon>
        <taxon>Bacillales</taxon>
        <taxon>Paenibacillaceae</taxon>
        <taxon>Paenibacillus</taxon>
    </lineage>
</organism>
<evidence type="ECO:0000256" key="4">
    <source>
        <dbReference type="PROSITE-ProRule" id="PRU00169"/>
    </source>
</evidence>
<accession>A0ABV5B543</accession>
<dbReference type="RefSeq" id="WP_375524609.1">
    <property type="nucleotide sequence ID" value="NZ_JBHILM010000007.1"/>
</dbReference>
<evidence type="ECO:0000256" key="1">
    <source>
        <dbReference type="ARBA" id="ARBA00023015"/>
    </source>
</evidence>
<dbReference type="EMBL" id="JBHILM010000007">
    <property type="protein sequence ID" value="MFB5680807.1"/>
    <property type="molecule type" value="Genomic_DNA"/>
</dbReference>
<gene>
    <name evidence="7" type="ORF">ACE3NQ_07790</name>
</gene>
<dbReference type="InterPro" id="IPR001789">
    <property type="entry name" value="Sig_transdc_resp-reg_receiver"/>
</dbReference>
<comment type="caution">
    <text evidence="7">The sequence shown here is derived from an EMBL/GenBank/DDBJ whole genome shotgun (WGS) entry which is preliminary data.</text>
</comment>
<dbReference type="Proteomes" id="UP001580407">
    <property type="component" value="Unassembled WGS sequence"/>
</dbReference>